<dbReference type="PROSITE" id="PS51186">
    <property type="entry name" value="GNAT"/>
    <property type="match status" value="1"/>
</dbReference>
<proteinExistence type="predicted"/>
<protein>
    <submittedName>
        <fullName evidence="2">GNAT family N-acetyltransferase</fullName>
    </submittedName>
</protein>
<evidence type="ECO:0000259" key="1">
    <source>
        <dbReference type="PROSITE" id="PS51186"/>
    </source>
</evidence>
<reference evidence="2" key="1">
    <citation type="submission" date="2020-10" db="EMBL/GenBank/DDBJ databases">
        <authorList>
            <person name="Gilroy R."/>
        </authorList>
    </citation>
    <scope>NUCLEOTIDE SEQUENCE</scope>
    <source>
        <strain evidence="2">ChiHjej9B8-7071</strain>
    </source>
</reference>
<dbReference type="Proteomes" id="UP000824258">
    <property type="component" value="Unassembled WGS sequence"/>
</dbReference>
<dbReference type="SUPFAM" id="SSF55729">
    <property type="entry name" value="Acyl-CoA N-acyltransferases (Nat)"/>
    <property type="match status" value="1"/>
</dbReference>
<dbReference type="InterPro" id="IPR016181">
    <property type="entry name" value="Acyl_CoA_acyltransferase"/>
</dbReference>
<name>A0A9D1A794_9FIRM</name>
<dbReference type="GO" id="GO:0016747">
    <property type="term" value="F:acyltransferase activity, transferring groups other than amino-acyl groups"/>
    <property type="evidence" value="ECO:0007669"/>
    <property type="project" value="InterPro"/>
</dbReference>
<dbReference type="AlphaFoldDB" id="A0A9D1A794"/>
<dbReference type="Gene3D" id="3.40.630.30">
    <property type="match status" value="1"/>
</dbReference>
<reference evidence="2" key="2">
    <citation type="journal article" date="2021" name="PeerJ">
        <title>Extensive microbial diversity within the chicken gut microbiome revealed by metagenomics and culture.</title>
        <authorList>
            <person name="Gilroy R."/>
            <person name="Ravi A."/>
            <person name="Getino M."/>
            <person name="Pursley I."/>
            <person name="Horton D.L."/>
            <person name="Alikhan N.F."/>
            <person name="Baker D."/>
            <person name="Gharbi K."/>
            <person name="Hall N."/>
            <person name="Watson M."/>
            <person name="Adriaenssens E.M."/>
            <person name="Foster-Nyarko E."/>
            <person name="Jarju S."/>
            <person name="Secka A."/>
            <person name="Antonio M."/>
            <person name="Oren A."/>
            <person name="Chaudhuri R.R."/>
            <person name="La Ragione R."/>
            <person name="Hildebrand F."/>
            <person name="Pallen M.J."/>
        </authorList>
    </citation>
    <scope>NUCLEOTIDE SEQUENCE</scope>
    <source>
        <strain evidence="2">ChiHjej9B8-7071</strain>
    </source>
</reference>
<dbReference type="EMBL" id="DVGD01000053">
    <property type="protein sequence ID" value="HIR09137.1"/>
    <property type="molecule type" value="Genomic_DNA"/>
</dbReference>
<comment type="caution">
    <text evidence="2">The sequence shown here is derived from an EMBL/GenBank/DDBJ whole genome shotgun (WGS) entry which is preliminary data.</text>
</comment>
<accession>A0A9D1A794</accession>
<evidence type="ECO:0000313" key="3">
    <source>
        <dbReference type="Proteomes" id="UP000824258"/>
    </source>
</evidence>
<dbReference type="InterPro" id="IPR000182">
    <property type="entry name" value="GNAT_dom"/>
</dbReference>
<gene>
    <name evidence="2" type="ORF">IAA70_01900</name>
</gene>
<feature type="non-terminal residue" evidence="2">
    <location>
        <position position="1"/>
    </location>
</feature>
<organism evidence="2 3">
    <name type="scientific">Candidatus Avoscillospira stercoripullorum</name>
    <dbReference type="NCBI Taxonomy" id="2840709"/>
    <lineage>
        <taxon>Bacteria</taxon>
        <taxon>Bacillati</taxon>
        <taxon>Bacillota</taxon>
        <taxon>Clostridia</taxon>
        <taxon>Eubacteriales</taxon>
        <taxon>Oscillospiraceae</taxon>
        <taxon>Oscillospiraceae incertae sedis</taxon>
        <taxon>Candidatus Avoscillospira</taxon>
    </lineage>
</organism>
<feature type="domain" description="N-acetyltransferase" evidence="1">
    <location>
        <begin position="68"/>
        <end position="193"/>
    </location>
</feature>
<sequence length="193" mass="21514">SGYSYVLVRSVWKDNLPGLLEEAAAFCREAGAKAVFASYECYDLPARHVHDVLEFTMDPHRLPEVAPVPLTPISKENGRDYLAVYNRCFARMPGHASYDEKDLARLLEQGGAFLVYRGGTPAAVVELGENSLEGIGVLPEYKGLGYPLAVTALRRLPGETLFLKVASTNHRAIRLYQRIGFAETKVVSRWWEL</sequence>
<dbReference type="Pfam" id="PF00583">
    <property type="entry name" value="Acetyltransf_1"/>
    <property type="match status" value="1"/>
</dbReference>
<evidence type="ECO:0000313" key="2">
    <source>
        <dbReference type="EMBL" id="HIR09137.1"/>
    </source>
</evidence>